<dbReference type="KEGG" id="bxb:DR64_1454"/>
<feature type="transmembrane region" description="Helical" evidence="1">
    <location>
        <begin position="141"/>
        <end position="160"/>
    </location>
</feature>
<dbReference type="GO" id="GO:0016020">
    <property type="term" value="C:membrane"/>
    <property type="evidence" value="ECO:0007669"/>
    <property type="project" value="TreeGrafter"/>
</dbReference>
<dbReference type="AlphaFoldDB" id="Q144M0"/>
<feature type="transmembrane region" description="Helical" evidence="1">
    <location>
        <begin position="79"/>
        <end position="99"/>
    </location>
</feature>
<name>Q144M0_PARXL</name>
<dbReference type="KEGG" id="bxe:Bxe_A3779"/>
<evidence type="ECO:0000259" key="2">
    <source>
        <dbReference type="Pfam" id="PF01757"/>
    </source>
</evidence>
<dbReference type="RefSeq" id="WP_011487015.1">
    <property type="nucleotide sequence ID" value="NC_007951.1"/>
</dbReference>
<gene>
    <name evidence="3" type="ORF">Bxe_A3779</name>
</gene>
<feature type="transmembrane region" description="Helical" evidence="1">
    <location>
        <begin position="261"/>
        <end position="278"/>
    </location>
</feature>
<feature type="domain" description="Acyltransferase 3" evidence="2">
    <location>
        <begin position="7"/>
        <end position="330"/>
    </location>
</feature>
<feature type="transmembrane region" description="Helical" evidence="1">
    <location>
        <begin position="111"/>
        <end position="134"/>
    </location>
</feature>
<evidence type="ECO:0000313" key="3">
    <source>
        <dbReference type="EMBL" id="ABE29219.1"/>
    </source>
</evidence>
<feature type="transmembrane region" description="Helical" evidence="1">
    <location>
        <begin position="40"/>
        <end position="59"/>
    </location>
</feature>
<organism evidence="3 4">
    <name type="scientific">Paraburkholderia xenovorans (strain LB400)</name>
    <dbReference type="NCBI Taxonomy" id="266265"/>
    <lineage>
        <taxon>Bacteria</taxon>
        <taxon>Pseudomonadati</taxon>
        <taxon>Pseudomonadota</taxon>
        <taxon>Betaproteobacteria</taxon>
        <taxon>Burkholderiales</taxon>
        <taxon>Burkholderiaceae</taxon>
        <taxon>Paraburkholderia</taxon>
    </lineage>
</organism>
<feature type="transmembrane region" description="Helical" evidence="1">
    <location>
        <begin position="204"/>
        <end position="225"/>
    </location>
</feature>
<keyword evidence="1" id="KW-0812">Transmembrane</keyword>
<dbReference type="Proteomes" id="UP000001817">
    <property type="component" value="Chromosome 1"/>
</dbReference>
<reference evidence="3 4" key="1">
    <citation type="journal article" date="2006" name="Proc. Natl. Acad. Sci. U.S.A.">
        <title>Burkholderia xenovorans LB400 harbors a multi-replicon, 9.73-Mbp genome shaped for versatility.</title>
        <authorList>
            <person name="Chain P.S."/>
            <person name="Denef V.J."/>
            <person name="Konstantinidis K.T."/>
            <person name="Vergez L.M."/>
            <person name="Agullo L."/>
            <person name="Reyes V.L."/>
            <person name="Hauser L."/>
            <person name="Cordova M."/>
            <person name="Gomez L."/>
            <person name="Gonzalez M."/>
            <person name="Land M."/>
            <person name="Lao V."/>
            <person name="Larimer F."/>
            <person name="LiPuma J.J."/>
            <person name="Mahenthiralingam E."/>
            <person name="Malfatti S.A."/>
            <person name="Marx C.J."/>
            <person name="Parnell J.J."/>
            <person name="Ramette A."/>
            <person name="Richardson P."/>
            <person name="Seeger M."/>
            <person name="Smith D."/>
            <person name="Spilker T."/>
            <person name="Sul W.J."/>
            <person name="Tsoi T.V."/>
            <person name="Ulrich L.E."/>
            <person name="Zhulin I.B."/>
            <person name="Tiedje J.M."/>
        </authorList>
    </citation>
    <scope>NUCLEOTIDE SEQUENCE [LARGE SCALE GENOMIC DNA]</scope>
    <source>
        <strain evidence="3 4">LB400</strain>
    </source>
</reference>
<sequence>MSTRSNNFDVLRLAGALLVAVSHTFDVMLGSDPIAGMTGNQSLGGIGLNIFCVISGFLITNSRMRNEPAAFFTSRALRIFPALLLAIPLMALVLGPMVSDLKFTSYFSSPGMWHFLGTIFVFPLNPTLPGVFGGAPLVAQLYSLTAELGFYVFVGLLGRWMHYGKLLAILLALVFSVFIHFDYSTLSFSSLLSMQAGQMILFTFPVRLGLICVFYLLTGSAIALLAPNAKLLASCAPLFIVIWLIALFGHDRRVYDVTEMVLFPLTIIGIGVAQKIVIPVPKMLGDISYGIYIYHFAVAELIRSWKIDALQNGYLIALSTVLSMLVAWISFHVVEKRALSMKRTKSRSTAGNAFITDQASIVRDDAHKPV</sequence>
<proteinExistence type="predicted"/>
<dbReference type="GO" id="GO:0000271">
    <property type="term" value="P:polysaccharide biosynthetic process"/>
    <property type="evidence" value="ECO:0007669"/>
    <property type="project" value="TreeGrafter"/>
</dbReference>
<dbReference type="InterPro" id="IPR002656">
    <property type="entry name" value="Acyl_transf_3_dom"/>
</dbReference>
<keyword evidence="4" id="KW-1185">Reference proteome</keyword>
<dbReference type="InterPro" id="IPR050879">
    <property type="entry name" value="Acyltransferase_3"/>
</dbReference>
<dbReference type="Pfam" id="PF01757">
    <property type="entry name" value="Acyl_transf_3"/>
    <property type="match status" value="1"/>
</dbReference>
<feature type="transmembrane region" description="Helical" evidence="1">
    <location>
        <begin position="231"/>
        <end position="249"/>
    </location>
</feature>
<keyword evidence="1" id="KW-0472">Membrane</keyword>
<dbReference type="PANTHER" id="PTHR23028:SF53">
    <property type="entry name" value="ACYL_TRANSF_3 DOMAIN-CONTAINING PROTEIN"/>
    <property type="match status" value="1"/>
</dbReference>
<dbReference type="EMBL" id="CP000270">
    <property type="protein sequence ID" value="ABE29219.1"/>
    <property type="molecule type" value="Genomic_DNA"/>
</dbReference>
<dbReference type="eggNOG" id="COG1835">
    <property type="taxonomic scope" value="Bacteria"/>
</dbReference>
<dbReference type="GO" id="GO:0016747">
    <property type="term" value="F:acyltransferase activity, transferring groups other than amino-acyl groups"/>
    <property type="evidence" value="ECO:0007669"/>
    <property type="project" value="InterPro"/>
</dbReference>
<keyword evidence="1" id="KW-1133">Transmembrane helix</keyword>
<feature type="transmembrane region" description="Helical" evidence="1">
    <location>
        <begin position="314"/>
        <end position="334"/>
    </location>
</feature>
<protein>
    <submittedName>
        <fullName evidence="3">Acetyltransferase</fullName>
    </submittedName>
</protein>
<accession>Q144M0</accession>
<evidence type="ECO:0000256" key="1">
    <source>
        <dbReference type="SAM" id="Phobius"/>
    </source>
</evidence>
<dbReference type="PANTHER" id="PTHR23028">
    <property type="entry name" value="ACETYLTRANSFERASE"/>
    <property type="match status" value="1"/>
</dbReference>
<evidence type="ECO:0000313" key="4">
    <source>
        <dbReference type="Proteomes" id="UP000001817"/>
    </source>
</evidence>
<dbReference type="OrthoDB" id="9767863at2"/>
<feature type="transmembrane region" description="Helical" evidence="1">
    <location>
        <begin position="166"/>
        <end position="183"/>
    </location>
</feature>